<gene>
    <name evidence="5" type="ORF">IMZ08_09315</name>
</gene>
<dbReference type="Proteomes" id="UP001516662">
    <property type="component" value="Unassembled WGS sequence"/>
</dbReference>
<evidence type="ECO:0000256" key="3">
    <source>
        <dbReference type="ARBA" id="ARBA00023163"/>
    </source>
</evidence>
<keyword evidence="3" id="KW-0804">Transcription</keyword>
<evidence type="ECO:0000313" key="5">
    <source>
        <dbReference type="EMBL" id="MBE4908253.1"/>
    </source>
</evidence>
<proteinExistence type="predicted"/>
<organism evidence="5 6">
    <name type="scientific">Litchfieldia luteola</name>
    <dbReference type="NCBI Taxonomy" id="682179"/>
    <lineage>
        <taxon>Bacteria</taxon>
        <taxon>Bacillati</taxon>
        <taxon>Bacillota</taxon>
        <taxon>Bacilli</taxon>
        <taxon>Bacillales</taxon>
        <taxon>Bacillaceae</taxon>
        <taxon>Litchfieldia</taxon>
    </lineage>
</organism>
<dbReference type="Pfam" id="PF00392">
    <property type="entry name" value="GntR"/>
    <property type="match status" value="1"/>
</dbReference>
<accession>A0ABR9QID3</accession>
<dbReference type="InterPro" id="IPR036388">
    <property type="entry name" value="WH-like_DNA-bd_sf"/>
</dbReference>
<dbReference type="PRINTS" id="PR00035">
    <property type="entry name" value="HTHGNTR"/>
</dbReference>
<reference evidence="5 6" key="1">
    <citation type="submission" date="2020-10" db="EMBL/GenBank/DDBJ databases">
        <title>Bacillus sp. HD4P25, an endophyte from a halophyte.</title>
        <authorList>
            <person name="Sun J.-Q."/>
        </authorList>
    </citation>
    <scope>NUCLEOTIDE SEQUENCE [LARGE SCALE GENOMIC DNA]</scope>
    <source>
        <strain evidence="5 6">YIM 93174</strain>
    </source>
</reference>
<dbReference type="InterPro" id="IPR000524">
    <property type="entry name" value="Tscrpt_reg_HTH_GntR"/>
</dbReference>
<evidence type="ECO:0000313" key="6">
    <source>
        <dbReference type="Proteomes" id="UP001516662"/>
    </source>
</evidence>
<feature type="domain" description="HTH gntR-type" evidence="4">
    <location>
        <begin position="6"/>
        <end position="74"/>
    </location>
</feature>
<keyword evidence="2" id="KW-0238">DNA-binding</keyword>
<dbReference type="Gene3D" id="1.10.10.10">
    <property type="entry name" value="Winged helix-like DNA-binding domain superfamily/Winged helix DNA-binding domain"/>
    <property type="match status" value="1"/>
</dbReference>
<keyword evidence="1" id="KW-0805">Transcription regulation</keyword>
<keyword evidence="6" id="KW-1185">Reference proteome</keyword>
<dbReference type="SMART" id="SM00345">
    <property type="entry name" value="HTH_GNTR"/>
    <property type="match status" value="1"/>
</dbReference>
<evidence type="ECO:0000256" key="1">
    <source>
        <dbReference type="ARBA" id="ARBA00023015"/>
    </source>
</evidence>
<evidence type="ECO:0000256" key="2">
    <source>
        <dbReference type="ARBA" id="ARBA00023125"/>
    </source>
</evidence>
<dbReference type="CDD" id="cd07377">
    <property type="entry name" value="WHTH_GntR"/>
    <property type="match status" value="1"/>
</dbReference>
<sequence length="207" mass="23721">MTSSNSKVYIEILKQIRSIIVADGLVAGDKIPSERELSERLKAGRSSVREALRSLELLGIIETRRGEGTFIKNFGDHQLVQILGTYILEDVKVKKDLIETKYLIERDSIVLACERMSEKQLQSLSELINTTEFTRHEFFSGVVKGINNSLFLRLWQVISEYFLVLQVQDPTKNNKSLYQELLDAFSSKNVEKALHIYEKLAIKEIVE</sequence>
<dbReference type="SUPFAM" id="SSF46785">
    <property type="entry name" value="Winged helix' DNA-binding domain"/>
    <property type="match status" value="1"/>
</dbReference>
<comment type="caution">
    <text evidence="5">The sequence shown here is derived from an EMBL/GenBank/DDBJ whole genome shotgun (WGS) entry which is preliminary data.</text>
</comment>
<dbReference type="PANTHER" id="PTHR43537">
    <property type="entry name" value="TRANSCRIPTIONAL REGULATOR, GNTR FAMILY"/>
    <property type="match status" value="1"/>
</dbReference>
<dbReference type="PANTHER" id="PTHR43537:SF54">
    <property type="entry name" value="TRANSCRIPTIONAL REGULATOR, GNTR FAMILY"/>
    <property type="match status" value="1"/>
</dbReference>
<dbReference type="RefSeq" id="WP_193535764.1">
    <property type="nucleotide sequence ID" value="NZ_JADCLJ010000019.1"/>
</dbReference>
<evidence type="ECO:0000259" key="4">
    <source>
        <dbReference type="PROSITE" id="PS50949"/>
    </source>
</evidence>
<protein>
    <submittedName>
        <fullName evidence="5">FadR family transcriptional regulator</fullName>
    </submittedName>
</protein>
<dbReference type="EMBL" id="JADCLJ010000019">
    <property type="protein sequence ID" value="MBE4908253.1"/>
    <property type="molecule type" value="Genomic_DNA"/>
</dbReference>
<dbReference type="InterPro" id="IPR036390">
    <property type="entry name" value="WH_DNA-bd_sf"/>
</dbReference>
<dbReference type="PROSITE" id="PS50949">
    <property type="entry name" value="HTH_GNTR"/>
    <property type="match status" value="1"/>
</dbReference>
<name>A0ABR9QID3_9BACI</name>